<keyword evidence="13" id="KW-0963">Cytoplasm</keyword>
<keyword evidence="6 13" id="KW-0443">Lipid metabolism</keyword>
<feature type="binding site" evidence="13">
    <location>
        <position position="287"/>
    </location>
    <ligand>
        <name>NADPH</name>
        <dbReference type="ChEBI" id="CHEBI:57783"/>
    </ligand>
</feature>
<dbReference type="Pfam" id="PF07479">
    <property type="entry name" value="NAD_Gly3P_dh_C"/>
    <property type="match status" value="1"/>
</dbReference>
<feature type="binding site" evidence="13">
    <location>
        <position position="142"/>
    </location>
    <ligand>
        <name>sn-glycerol 3-phosphate</name>
        <dbReference type="ChEBI" id="CHEBI:57597"/>
    </ligand>
</feature>
<keyword evidence="4 13" id="KW-0560">Oxidoreductase</keyword>
<evidence type="ECO:0000256" key="8">
    <source>
        <dbReference type="ARBA" id="ARBA00023264"/>
    </source>
</evidence>
<dbReference type="PROSITE" id="PS00957">
    <property type="entry name" value="NAD_G3PDH"/>
    <property type="match status" value="1"/>
</dbReference>
<feature type="binding site" evidence="13">
    <location>
        <position position="56"/>
    </location>
    <ligand>
        <name>NADPH</name>
        <dbReference type="ChEBI" id="CHEBI:57783"/>
    </ligand>
</feature>
<dbReference type="GO" id="GO:0005975">
    <property type="term" value="P:carbohydrate metabolic process"/>
    <property type="evidence" value="ECO:0007669"/>
    <property type="project" value="InterPro"/>
</dbReference>
<reference evidence="20 21" key="1">
    <citation type="submission" date="2018-05" db="EMBL/GenBank/DDBJ databases">
        <title>Genomic Encyclopedia of Type Strains, Phase IV (KMG-IV): sequencing the most valuable type-strain genomes for metagenomic binning, comparative biology and taxonomic classification.</title>
        <authorList>
            <person name="Goeker M."/>
        </authorList>
    </citation>
    <scope>NUCLEOTIDE SEQUENCE [LARGE SCALE GENOMIC DNA]</scope>
    <source>
        <strain evidence="20 21">DSM 25350</strain>
    </source>
</reference>
<dbReference type="PIRSF" id="PIRSF000114">
    <property type="entry name" value="Glycerol-3-P_dh"/>
    <property type="match status" value="1"/>
</dbReference>
<evidence type="ECO:0000256" key="1">
    <source>
        <dbReference type="ARBA" id="ARBA00011009"/>
    </source>
</evidence>
<keyword evidence="2 13" id="KW-0444">Lipid biosynthesis</keyword>
<comment type="function">
    <text evidence="13">Catalyzes the reduction of the glycolytic intermediate dihydroxyacetone phosphate (DHAP) to sn-glycerol 3-phosphate (G3P), the key precursor for phospholipid synthesis.</text>
</comment>
<feature type="binding site" evidence="13">
    <location>
        <position position="144"/>
    </location>
    <ligand>
        <name>sn-glycerol 3-phosphate</name>
        <dbReference type="ChEBI" id="CHEBI:57597"/>
    </ligand>
</feature>
<dbReference type="InterPro" id="IPR036291">
    <property type="entry name" value="NAD(P)-bd_dom_sf"/>
</dbReference>
<feature type="binding site" evidence="13">
    <location>
        <position position="113"/>
    </location>
    <ligand>
        <name>NADPH</name>
        <dbReference type="ChEBI" id="CHEBI:57783"/>
    </ligand>
</feature>
<feature type="binding site" evidence="13">
    <location>
        <position position="261"/>
    </location>
    <ligand>
        <name>sn-glycerol 3-phosphate</name>
        <dbReference type="ChEBI" id="CHEBI:57597"/>
    </ligand>
</feature>
<dbReference type="RefSeq" id="WP_109762998.1">
    <property type="nucleotide sequence ID" value="NZ_QGGU01000004.1"/>
</dbReference>
<evidence type="ECO:0000256" key="12">
    <source>
        <dbReference type="ARBA" id="ARBA00080511"/>
    </source>
</evidence>
<feature type="binding site" evidence="13">
    <location>
        <position position="39"/>
    </location>
    <ligand>
        <name>NADPH</name>
        <dbReference type="ChEBI" id="CHEBI:57783"/>
    </ligand>
</feature>
<keyword evidence="8 13" id="KW-1208">Phospholipid metabolism</keyword>
<gene>
    <name evidence="13" type="primary">gpsA</name>
    <name evidence="20" type="ORF">C8D97_104245</name>
</gene>
<comment type="caution">
    <text evidence="20">The sequence shown here is derived from an EMBL/GenBank/DDBJ whole genome shotgun (WGS) entry which is preliminary data.</text>
</comment>
<dbReference type="OrthoDB" id="9812273at2"/>
<evidence type="ECO:0000256" key="13">
    <source>
        <dbReference type="HAMAP-Rule" id="MF_00394"/>
    </source>
</evidence>
<evidence type="ECO:0000256" key="16">
    <source>
        <dbReference type="PIRSR" id="PIRSR000114-3"/>
    </source>
</evidence>
<feature type="active site" description="Proton acceptor" evidence="13 14">
    <location>
        <position position="197"/>
    </location>
</feature>
<protein>
    <recommendedName>
        <fullName evidence="11 13">Glycerol-3-phosphate dehydrogenase [NAD(P)+]</fullName>
        <ecNumber evidence="10 13">1.1.1.94</ecNumber>
    </recommendedName>
    <alternativeName>
        <fullName evidence="13">NAD(P)(+)-dependent glycerol-3-phosphate dehydrogenase</fullName>
    </alternativeName>
    <alternativeName>
        <fullName evidence="12 13">NAD(P)H-dependent dihydroxyacetone-phosphate reductase</fullName>
    </alternativeName>
</protein>
<dbReference type="GO" id="GO:0046168">
    <property type="term" value="P:glycerol-3-phosphate catabolic process"/>
    <property type="evidence" value="ECO:0007669"/>
    <property type="project" value="InterPro"/>
</dbReference>
<feature type="binding site" evidence="16">
    <location>
        <begin position="15"/>
        <end position="20"/>
    </location>
    <ligand>
        <name>NAD(+)</name>
        <dbReference type="ChEBI" id="CHEBI:57540"/>
    </ligand>
</feature>
<keyword evidence="5 13" id="KW-0520">NAD</keyword>
<dbReference type="EMBL" id="QGGU01000004">
    <property type="protein sequence ID" value="PWK53027.1"/>
    <property type="molecule type" value="Genomic_DNA"/>
</dbReference>
<dbReference type="NCBIfam" id="NF000942">
    <property type="entry name" value="PRK00094.1-4"/>
    <property type="match status" value="1"/>
</dbReference>
<evidence type="ECO:0000256" key="6">
    <source>
        <dbReference type="ARBA" id="ARBA00023098"/>
    </source>
</evidence>
<dbReference type="PRINTS" id="PR00077">
    <property type="entry name" value="GPDHDRGNASE"/>
</dbReference>
<dbReference type="GO" id="GO:0141152">
    <property type="term" value="F:glycerol-3-phosphate dehydrogenase (NAD+) activity"/>
    <property type="evidence" value="ECO:0007669"/>
    <property type="project" value="RHEA"/>
</dbReference>
<evidence type="ECO:0000256" key="2">
    <source>
        <dbReference type="ARBA" id="ARBA00022516"/>
    </source>
</evidence>
<feature type="binding site" evidence="13">
    <location>
        <position position="262"/>
    </location>
    <ligand>
        <name>sn-glycerol 3-phosphate</name>
        <dbReference type="ChEBI" id="CHEBI:57597"/>
    </ligand>
</feature>
<keyword evidence="21" id="KW-1185">Reference proteome</keyword>
<evidence type="ECO:0000256" key="5">
    <source>
        <dbReference type="ARBA" id="ARBA00023027"/>
    </source>
</evidence>
<evidence type="ECO:0000256" key="10">
    <source>
        <dbReference type="ARBA" id="ARBA00066687"/>
    </source>
</evidence>
<sequence length="339" mass="35783">MSSAPEQFTPIAVLGAGSFGTALASLLAGNGNPTRLWCRDTEQATLMQSQGCNAKYLPDVQFPSTLQITDNLATAVDGVKDILVVTPSGAFSETLKAIKPLVQSDVRIIWACKGLEPGSGRFLHEIAREEYGEQIPLAVLSGPTFAKELATGMPTAITLASNDPEFASDMAERLINNTFRVYTSCDMIGVQIGGALKNVIAVGAGIADGMGFGANARTALITRGLAEIQRLGLTLGGKSETFQGLAGLGDLVLTCTDDQSRNRRFGLALGKGAAVEQAIRDIGQVVEGAKNAHQATLLASKHQVEMPISQAIYRIVHEGADPEEQAYELLGRQLKAEGQ</sequence>
<feature type="binding site" evidence="13">
    <location>
        <position position="113"/>
    </location>
    <ligand>
        <name>sn-glycerol 3-phosphate</name>
        <dbReference type="ChEBI" id="CHEBI:57597"/>
    </ligand>
</feature>
<feature type="binding site" evidence="13">
    <location>
        <position position="285"/>
    </location>
    <ligand>
        <name>NADPH</name>
        <dbReference type="ChEBI" id="CHEBI:57783"/>
    </ligand>
</feature>
<dbReference type="InterPro" id="IPR006168">
    <property type="entry name" value="G3P_DH_NAD-dep"/>
</dbReference>
<feature type="domain" description="Glycerol-3-phosphate dehydrogenase NAD-dependent N-terminal" evidence="18">
    <location>
        <begin position="11"/>
        <end position="166"/>
    </location>
</feature>
<feature type="binding site" evidence="13">
    <location>
        <position position="19"/>
    </location>
    <ligand>
        <name>NADPH</name>
        <dbReference type="ChEBI" id="CHEBI:57783"/>
    </ligand>
</feature>
<dbReference type="FunFam" id="3.40.50.720:FF:000019">
    <property type="entry name" value="Glycerol-3-phosphate dehydrogenase [NAD(P)+]"/>
    <property type="match status" value="1"/>
</dbReference>
<dbReference type="AlphaFoldDB" id="A0A316GED8"/>
<dbReference type="InterPro" id="IPR008927">
    <property type="entry name" value="6-PGluconate_DH-like_C_sf"/>
</dbReference>
<evidence type="ECO:0000313" key="20">
    <source>
        <dbReference type="EMBL" id="PWK53027.1"/>
    </source>
</evidence>
<evidence type="ECO:0000256" key="11">
    <source>
        <dbReference type="ARBA" id="ARBA00069372"/>
    </source>
</evidence>
<feature type="binding site" evidence="13">
    <location>
        <position position="260"/>
    </location>
    <ligand>
        <name>sn-glycerol 3-phosphate</name>
        <dbReference type="ChEBI" id="CHEBI:57597"/>
    </ligand>
</feature>
<feature type="domain" description="Glycerol-3-phosphate dehydrogenase NAD-dependent C-terminal" evidence="19">
    <location>
        <begin position="186"/>
        <end position="324"/>
    </location>
</feature>
<dbReference type="SUPFAM" id="SSF48179">
    <property type="entry name" value="6-phosphogluconate dehydrogenase C-terminal domain-like"/>
    <property type="match status" value="1"/>
</dbReference>
<feature type="binding site" evidence="16">
    <location>
        <position position="146"/>
    </location>
    <ligand>
        <name>NAD(+)</name>
        <dbReference type="ChEBI" id="CHEBI:57540"/>
    </ligand>
</feature>
<dbReference type="EC" id="1.1.1.94" evidence="10 13"/>
<evidence type="ECO:0000256" key="15">
    <source>
        <dbReference type="PIRSR" id="PIRSR000114-2"/>
    </source>
</evidence>
<keyword evidence="13" id="KW-0547">Nucleotide-binding</keyword>
<feature type="binding site" evidence="13">
    <location>
        <position position="261"/>
    </location>
    <ligand>
        <name>NADPH</name>
        <dbReference type="ChEBI" id="CHEBI:57783"/>
    </ligand>
</feature>
<evidence type="ECO:0000256" key="4">
    <source>
        <dbReference type="ARBA" id="ARBA00023002"/>
    </source>
</evidence>
<evidence type="ECO:0000256" key="3">
    <source>
        <dbReference type="ARBA" id="ARBA00022857"/>
    </source>
</evidence>
<feature type="binding site" evidence="15">
    <location>
        <begin position="261"/>
        <end position="262"/>
    </location>
    <ligand>
        <name>substrate</name>
    </ligand>
</feature>
<evidence type="ECO:0000313" key="21">
    <source>
        <dbReference type="Proteomes" id="UP000245790"/>
    </source>
</evidence>
<dbReference type="NCBIfam" id="NF000940">
    <property type="entry name" value="PRK00094.1-2"/>
    <property type="match status" value="1"/>
</dbReference>
<keyword evidence="7 13" id="KW-0594">Phospholipid biosynthesis</keyword>
<dbReference type="PANTHER" id="PTHR11728">
    <property type="entry name" value="GLYCEROL-3-PHOSPHATE DEHYDROGENASE"/>
    <property type="match status" value="1"/>
</dbReference>
<dbReference type="InterPro" id="IPR006109">
    <property type="entry name" value="G3P_DH_NAD-dep_C"/>
</dbReference>
<dbReference type="NCBIfam" id="NF000939">
    <property type="entry name" value="PRK00094.1-1"/>
    <property type="match status" value="1"/>
</dbReference>
<keyword evidence="3 13" id="KW-0521">NADP</keyword>
<feature type="binding site" evidence="13">
    <location>
        <position position="146"/>
    </location>
    <ligand>
        <name>NADPH</name>
        <dbReference type="ChEBI" id="CHEBI:57783"/>
    </ligand>
</feature>
<dbReference type="GO" id="GO:0051287">
    <property type="term" value="F:NAD binding"/>
    <property type="evidence" value="ECO:0007669"/>
    <property type="project" value="InterPro"/>
</dbReference>
<dbReference type="GO" id="GO:0141153">
    <property type="term" value="F:glycerol-3-phosphate dehydrogenase (NADP+) activity"/>
    <property type="evidence" value="ECO:0007669"/>
    <property type="project" value="RHEA"/>
</dbReference>
<dbReference type="UniPathway" id="UPA00940"/>
<comment type="pathway">
    <text evidence="13">Membrane lipid metabolism; glycerophospholipid metabolism.</text>
</comment>
<dbReference type="Gene3D" id="1.10.1040.10">
    <property type="entry name" value="N-(1-d-carboxylethyl)-l-norvaline Dehydrogenase, domain 2"/>
    <property type="match status" value="1"/>
</dbReference>
<dbReference type="Gene3D" id="3.40.50.720">
    <property type="entry name" value="NAD(P)-binding Rossmann-like Domain"/>
    <property type="match status" value="1"/>
</dbReference>
<proteinExistence type="inferred from homology"/>
<dbReference type="FunFam" id="1.10.1040.10:FF:000001">
    <property type="entry name" value="Glycerol-3-phosphate dehydrogenase [NAD(P)+]"/>
    <property type="match status" value="1"/>
</dbReference>
<feature type="binding site" evidence="15">
    <location>
        <position position="113"/>
    </location>
    <ligand>
        <name>substrate</name>
    </ligand>
</feature>
<evidence type="ECO:0000259" key="18">
    <source>
        <dbReference type="Pfam" id="PF01210"/>
    </source>
</evidence>
<dbReference type="Pfam" id="PF01210">
    <property type="entry name" value="NAD_Gly3P_dh_N"/>
    <property type="match status" value="1"/>
</dbReference>
<evidence type="ECO:0000256" key="14">
    <source>
        <dbReference type="PIRSR" id="PIRSR000114-1"/>
    </source>
</evidence>
<comment type="similarity">
    <text evidence="1 13 17">Belongs to the NAD-dependent glycerol-3-phosphate dehydrogenase family.</text>
</comment>
<comment type="subcellular location">
    <subcellularLocation>
        <location evidence="13">Cytoplasm</location>
    </subcellularLocation>
</comment>
<dbReference type="GO" id="GO:0005829">
    <property type="term" value="C:cytosol"/>
    <property type="evidence" value="ECO:0007669"/>
    <property type="project" value="TreeGrafter"/>
</dbReference>
<evidence type="ECO:0000259" key="19">
    <source>
        <dbReference type="Pfam" id="PF07479"/>
    </source>
</evidence>
<evidence type="ECO:0000256" key="17">
    <source>
        <dbReference type="RuleBase" id="RU000437"/>
    </source>
</evidence>
<dbReference type="Proteomes" id="UP000245790">
    <property type="component" value="Unassembled WGS sequence"/>
</dbReference>
<dbReference type="InterPro" id="IPR013328">
    <property type="entry name" value="6PGD_dom2"/>
</dbReference>
<dbReference type="PANTHER" id="PTHR11728:SF1">
    <property type="entry name" value="GLYCEROL-3-PHOSPHATE DEHYDROGENASE [NAD(+)] 2, CHLOROPLASTIC"/>
    <property type="match status" value="1"/>
</dbReference>
<evidence type="ECO:0000256" key="9">
    <source>
        <dbReference type="ARBA" id="ARBA00052716"/>
    </source>
</evidence>
<comment type="catalytic activity">
    <reaction evidence="9">
        <text>sn-glycerol 3-phosphate + NADP(+) = dihydroxyacetone phosphate + NADPH + H(+)</text>
        <dbReference type="Rhea" id="RHEA:11096"/>
        <dbReference type="ChEBI" id="CHEBI:15378"/>
        <dbReference type="ChEBI" id="CHEBI:57597"/>
        <dbReference type="ChEBI" id="CHEBI:57642"/>
        <dbReference type="ChEBI" id="CHEBI:57783"/>
        <dbReference type="ChEBI" id="CHEBI:58349"/>
        <dbReference type="EC" id="1.1.1.94"/>
    </reaction>
    <physiologicalReaction direction="right-to-left" evidence="9">
        <dbReference type="Rhea" id="RHEA:11098"/>
    </physiologicalReaction>
</comment>
<feature type="binding site" evidence="13">
    <location>
        <position position="250"/>
    </location>
    <ligand>
        <name>sn-glycerol 3-phosphate</name>
        <dbReference type="ChEBI" id="CHEBI:57597"/>
    </ligand>
</feature>
<comment type="caution">
    <text evidence="13">Lacks conserved residue(s) required for the propagation of feature annotation.</text>
</comment>
<feature type="binding site" evidence="13">
    <location>
        <position position="18"/>
    </location>
    <ligand>
        <name>NADPH</name>
        <dbReference type="ChEBI" id="CHEBI:57783"/>
    </ligand>
</feature>
<dbReference type="GO" id="GO:0046474">
    <property type="term" value="P:glycerophospholipid biosynthetic process"/>
    <property type="evidence" value="ECO:0007669"/>
    <property type="project" value="TreeGrafter"/>
</dbReference>
<accession>A0A316GED8</accession>
<dbReference type="HAMAP" id="MF_00394">
    <property type="entry name" value="NAD_Glyc3P_dehydrog"/>
    <property type="match status" value="1"/>
</dbReference>
<organism evidence="20 21">
    <name type="scientific">Pleionea mediterranea</name>
    <dbReference type="NCBI Taxonomy" id="523701"/>
    <lineage>
        <taxon>Bacteria</taxon>
        <taxon>Pseudomonadati</taxon>
        <taxon>Pseudomonadota</taxon>
        <taxon>Gammaproteobacteria</taxon>
        <taxon>Oceanospirillales</taxon>
        <taxon>Pleioneaceae</taxon>
        <taxon>Pleionea</taxon>
    </lineage>
</organism>
<dbReference type="SUPFAM" id="SSF51735">
    <property type="entry name" value="NAD(P)-binding Rossmann-fold domains"/>
    <property type="match status" value="1"/>
</dbReference>
<feature type="binding site" evidence="13">
    <location>
        <position position="197"/>
    </location>
    <ligand>
        <name>sn-glycerol 3-phosphate</name>
        <dbReference type="ChEBI" id="CHEBI:57597"/>
    </ligand>
</feature>
<feature type="binding site" evidence="16">
    <location>
        <position position="261"/>
    </location>
    <ligand>
        <name>NAD(+)</name>
        <dbReference type="ChEBI" id="CHEBI:57540"/>
    </ligand>
</feature>
<dbReference type="GO" id="GO:0046167">
    <property type="term" value="P:glycerol-3-phosphate biosynthetic process"/>
    <property type="evidence" value="ECO:0007669"/>
    <property type="project" value="UniProtKB-UniRule"/>
</dbReference>
<evidence type="ECO:0000256" key="7">
    <source>
        <dbReference type="ARBA" id="ARBA00023209"/>
    </source>
</evidence>
<comment type="catalytic activity">
    <reaction evidence="13">
        <text>sn-glycerol 3-phosphate + NAD(+) = dihydroxyacetone phosphate + NADH + H(+)</text>
        <dbReference type="Rhea" id="RHEA:11092"/>
        <dbReference type="ChEBI" id="CHEBI:15378"/>
        <dbReference type="ChEBI" id="CHEBI:57540"/>
        <dbReference type="ChEBI" id="CHEBI:57597"/>
        <dbReference type="ChEBI" id="CHEBI:57642"/>
        <dbReference type="ChEBI" id="CHEBI:57945"/>
        <dbReference type="EC" id="1.1.1.94"/>
    </reaction>
</comment>
<name>A0A316GED8_9GAMM</name>
<dbReference type="InterPro" id="IPR011128">
    <property type="entry name" value="G3P_DH_NAD-dep_N"/>
</dbReference>